<reference evidence="3 4" key="1">
    <citation type="submission" date="2023-12" db="EMBL/GenBank/DDBJ databases">
        <title>Marinobacter qingdaonensis sp. nov., isolated from the intertidal sediment of Qingdao, PR China.</title>
        <authorList>
            <person name="Li Y."/>
        </authorList>
    </citation>
    <scope>NUCLEOTIDE SEQUENCE [LARGE SCALE GENOMIC DNA]</scope>
    <source>
        <strain evidence="3 4">ASW11-75</strain>
    </source>
</reference>
<feature type="region of interest" description="Disordered" evidence="1">
    <location>
        <begin position="25"/>
        <end position="87"/>
    </location>
</feature>
<feature type="signal peptide" evidence="2">
    <location>
        <begin position="1"/>
        <end position="22"/>
    </location>
</feature>
<proteinExistence type="predicted"/>
<evidence type="ECO:0000256" key="2">
    <source>
        <dbReference type="SAM" id="SignalP"/>
    </source>
</evidence>
<dbReference type="RefSeq" id="WP_322853846.1">
    <property type="nucleotide sequence ID" value="NZ_JAYDCJ010000001.1"/>
</dbReference>
<evidence type="ECO:0000313" key="4">
    <source>
        <dbReference type="Proteomes" id="UP001305746"/>
    </source>
</evidence>
<comment type="caution">
    <text evidence="3">The sequence shown here is derived from an EMBL/GenBank/DDBJ whole genome shotgun (WGS) entry which is preliminary data.</text>
</comment>
<keyword evidence="2" id="KW-0732">Signal</keyword>
<dbReference type="EMBL" id="JAYDCJ010000001">
    <property type="protein sequence ID" value="MEA1079320.1"/>
    <property type="molecule type" value="Genomic_DNA"/>
</dbReference>
<keyword evidence="4" id="KW-1185">Reference proteome</keyword>
<evidence type="ECO:0008006" key="5">
    <source>
        <dbReference type="Google" id="ProtNLM"/>
    </source>
</evidence>
<name>A0ABU5NU23_9GAMM</name>
<dbReference type="Proteomes" id="UP001305746">
    <property type="component" value="Unassembled WGS sequence"/>
</dbReference>
<gene>
    <name evidence="3" type="ORF">U5822_01480</name>
</gene>
<sequence length="115" mass="13089">MKKLVIGSMTLALLLPLGSALADEWEDRQDQQQKMMDDEEDRRMGKTMRGDGAVNENRQKMMERGGINSVDDIENMPPTAAGHPDEKHMDEMNMEAEKGMKTHRKGHRGEVESNY</sequence>
<evidence type="ECO:0000256" key="1">
    <source>
        <dbReference type="SAM" id="MobiDB-lite"/>
    </source>
</evidence>
<protein>
    <recommendedName>
        <fullName evidence="5">Secreted protein</fullName>
    </recommendedName>
</protein>
<evidence type="ECO:0000313" key="3">
    <source>
        <dbReference type="EMBL" id="MEA1079320.1"/>
    </source>
</evidence>
<feature type="chain" id="PRO_5046551530" description="Secreted protein" evidence="2">
    <location>
        <begin position="23"/>
        <end position="115"/>
    </location>
</feature>
<organism evidence="3 4">
    <name type="scientific">Marinobacter qingdaonensis</name>
    <dbReference type="NCBI Taxonomy" id="3108486"/>
    <lineage>
        <taxon>Bacteria</taxon>
        <taxon>Pseudomonadati</taxon>
        <taxon>Pseudomonadota</taxon>
        <taxon>Gammaproteobacteria</taxon>
        <taxon>Pseudomonadales</taxon>
        <taxon>Marinobacteraceae</taxon>
        <taxon>Marinobacter</taxon>
    </lineage>
</organism>
<accession>A0ABU5NU23</accession>